<dbReference type="Proteomes" id="UP000095286">
    <property type="component" value="Unplaced"/>
</dbReference>
<organism evidence="1 2">
    <name type="scientific">Rhabditophanes sp. KR3021</name>
    <dbReference type="NCBI Taxonomy" id="114890"/>
    <lineage>
        <taxon>Eukaryota</taxon>
        <taxon>Metazoa</taxon>
        <taxon>Ecdysozoa</taxon>
        <taxon>Nematoda</taxon>
        <taxon>Chromadorea</taxon>
        <taxon>Rhabditida</taxon>
        <taxon>Tylenchina</taxon>
        <taxon>Panagrolaimomorpha</taxon>
        <taxon>Strongyloidoidea</taxon>
        <taxon>Alloionematidae</taxon>
        <taxon>Rhabditophanes</taxon>
    </lineage>
</organism>
<protein>
    <submittedName>
        <fullName evidence="2">RRM domain-containing protein</fullName>
    </submittedName>
</protein>
<proteinExistence type="predicted"/>
<dbReference type="WBParaSite" id="RSKR_0001122600.1">
    <property type="protein sequence ID" value="RSKR_0001122600.1"/>
    <property type="gene ID" value="RSKR_0001122600"/>
</dbReference>
<name>A0AC35UGZ9_9BILA</name>
<evidence type="ECO:0000313" key="1">
    <source>
        <dbReference type="Proteomes" id="UP000095286"/>
    </source>
</evidence>
<accession>A0AC35UGZ9</accession>
<reference evidence="2" key="1">
    <citation type="submission" date="2016-11" db="UniProtKB">
        <authorList>
            <consortium name="WormBaseParasite"/>
        </authorList>
    </citation>
    <scope>IDENTIFICATION</scope>
    <source>
        <strain evidence="2">KR3021</strain>
    </source>
</reference>
<sequence length="744" mass="84811">MNEGGQPNMFQSRNSSNFANVTAFRQNYTAPPVNYNTPPPANFIIPHVNYNAPPPGILNAPPGNFNAPSGNYNVPPGNFNAPPGNFNAPPTHLNASQGNYIASHFLPTKNIAPSNLGSDTPPNMRHMPSHNLGPVQPQALNTPPKFYQHLSMNNEGPSNINHVKPVQQHQFGGPYLSSGIVDKNVIPRTQPMAINMPQPLLLKTPVLDAYIPSYEKPTAMPINSALTNEALRISKENEKNPIPDVLTSTNLYVYGLPVPFTDDLVKNTFGTYGPLLTWNITKNTETTPKHISGYSYTFGFVHFASRRDAERCIVGMNDEIFENRKLKISFASEKNKNDERKIVYYPKSLIKYLPSMNDIGMLFNCETNSHVLAKGMDNFAPNFDLKRLTNSVELNKPGYAGSFLDLHKKSYVKVFIPENERVLLRIHQLIRIGLVPEYCDFHNIISRIILNKAIMVYESNEEKISTLNIIKAGTIENNYLLWKSYSIACGESIDKWSTKGVRIFEKGPIFVPPCSKFKLWKEMPEFLYKTAYNYKKLTAKELRDRGLLNDGDKEKLQSILKNKDLSQEQIGNGFLFMAEHVGECKDVIDQVKNTLTNLNDPFIYINIWYIINDVLFNAKNCKERNLQPYLTEFRIEIESIFGLVFKYYDSLTCQEEKSEFKRRIAKVLSLWDDPEIFDTHLVLKLSNKLHNINTVMPEFLSNKKKSVPQITTILPTPCEPTADISHHLRITYFNDYLKKMKWRR</sequence>
<evidence type="ECO:0000313" key="2">
    <source>
        <dbReference type="WBParaSite" id="RSKR_0001122600.1"/>
    </source>
</evidence>